<feature type="coiled-coil region" evidence="1">
    <location>
        <begin position="485"/>
        <end position="512"/>
    </location>
</feature>
<dbReference type="InterPro" id="IPR011249">
    <property type="entry name" value="Metalloenz_LuxS/M16"/>
</dbReference>
<dbReference type="GO" id="GO:0046872">
    <property type="term" value="F:metal ion binding"/>
    <property type="evidence" value="ECO:0007669"/>
    <property type="project" value="InterPro"/>
</dbReference>
<dbReference type="AlphaFoldDB" id="A0A1M6U7S6"/>
<evidence type="ECO:0000313" key="4">
    <source>
        <dbReference type="Proteomes" id="UP000184263"/>
    </source>
</evidence>
<dbReference type="InterPro" id="IPR055130">
    <property type="entry name" value="PreP_C"/>
</dbReference>
<evidence type="ECO:0000256" key="1">
    <source>
        <dbReference type="SAM" id="Coils"/>
    </source>
</evidence>
<dbReference type="GO" id="GO:0004222">
    <property type="term" value="F:metalloendopeptidase activity"/>
    <property type="evidence" value="ECO:0007669"/>
    <property type="project" value="TreeGrafter"/>
</dbReference>
<organism evidence="3 4">
    <name type="scientific">Selenomonas ruminantium</name>
    <dbReference type="NCBI Taxonomy" id="971"/>
    <lineage>
        <taxon>Bacteria</taxon>
        <taxon>Bacillati</taxon>
        <taxon>Bacillota</taxon>
        <taxon>Negativicutes</taxon>
        <taxon>Selenomonadales</taxon>
        <taxon>Selenomonadaceae</taxon>
        <taxon>Selenomonas</taxon>
    </lineage>
</organism>
<dbReference type="Gene3D" id="3.30.830.10">
    <property type="entry name" value="Metalloenzyme, LuxS/M16 peptidase-like"/>
    <property type="match status" value="4"/>
</dbReference>
<dbReference type="OrthoDB" id="9762027at2"/>
<dbReference type="Proteomes" id="UP000184263">
    <property type="component" value="Unassembled WGS sequence"/>
</dbReference>
<dbReference type="PANTHER" id="PTHR43016">
    <property type="entry name" value="PRESEQUENCE PROTEASE"/>
    <property type="match status" value="1"/>
</dbReference>
<dbReference type="Pfam" id="PF22516">
    <property type="entry name" value="PreP_C"/>
    <property type="match status" value="1"/>
</dbReference>
<sequence length="971" mass="110117">MKINDHIHGFKVINCSESKETSSIAWTFEHEKSGARLFFLQNDDDNKVFSISFRTPPFDDTGVAHIVEHSTLCGSRKYPLKEPFVELVKGSLNTFLNAMTYPDKTMYPVASRNDKDFQNLMDVYLDAVFYPAMLENPQILMQEGWHYEIEKADDPLIYSGVVYNEMKGALSSPDDLLENHIMATLYPDTTYGYESGGDPEAIPQLTYEMFKDFHQRYYHPSNSYIYLYGDMDIEEKLAYLDQEYLSDFERISLDSHIERQEKFTSLQRKELQYPVSSDEETADKTFLSLNWVTGESLNPVDMMGLEILEHALLRTPAAPLRKALLDAQLGKDVDSSFEDDILQPFFSIIINNSESEKADEFYRIVLETLQRLADEGIDRTLLEASINLLEFRLRESDFGSAPKGLIYGIRIMKTWLYDGLPETVLGYESTLKAMKEGLDNGYFEDLIRRYFLANKHAALITMAPSSKMAAEREAKQTEILAAHKAELSKEEIAQLIEENKALKARQQSEDTEEALRTIPLLKLSDIRRKAYELPLEEKDLDGTKILFSDVETSGITYVSMLFDAQVVPQEDLPYAFLLSELLGNVDTEVSTYAELANRKNLHTGGITYDMVTYTKKNEPDSSVPKFKVKAKVLREKMPQLLELLQEILMTSRFQDEKRMRELLEQEQATIELNLQRSAHQVVSARLAGYLTPAGRYADEGGLAFYPFIKGVLADFPGNLPAISAKLSELARKIFNRRNLIVSVTDNAAAYDGFAADFSRFQQGLGTETYPAQEYHWDLRALNEGLTSSSRVQYVGKGANFLKLGYGFTGTMHVLETILRYDYFWTKIRVQGGAYGAFTSFNRNGMMYFGSYRDPNLTETLAVFDGTADYIAGFAASEREMDKYIIGTMSGIDTPLTPQMKGSAAATCWLRGITEADRQQARDEILDTRQADVQKLAAMVKDCMAENVLCVFGGQEKINAHKEIFGEVRPAL</sequence>
<dbReference type="Pfam" id="PF00675">
    <property type="entry name" value="Peptidase_M16"/>
    <property type="match status" value="1"/>
</dbReference>
<dbReference type="Pfam" id="PF05193">
    <property type="entry name" value="Peptidase_M16_C"/>
    <property type="match status" value="1"/>
</dbReference>
<dbReference type="GO" id="GO:0016485">
    <property type="term" value="P:protein processing"/>
    <property type="evidence" value="ECO:0007669"/>
    <property type="project" value="TreeGrafter"/>
</dbReference>
<evidence type="ECO:0000313" key="3">
    <source>
        <dbReference type="EMBL" id="SHK65210.1"/>
    </source>
</evidence>
<dbReference type="SMART" id="SM01264">
    <property type="entry name" value="M16C_associated"/>
    <property type="match status" value="1"/>
</dbReference>
<proteinExistence type="predicted"/>
<dbReference type="InterPro" id="IPR007863">
    <property type="entry name" value="Peptidase_M16_C"/>
</dbReference>
<dbReference type="SUPFAM" id="SSF63411">
    <property type="entry name" value="LuxS/MPP-like metallohydrolase"/>
    <property type="match status" value="4"/>
</dbReference>
<dbReference type="FunFam" id="3.30.830.10:FF:000034">
    <property type="entry name" value="presequence protease 1, chloroplastic/mitochondrial"/>
    <property type="match status" value="1"/>
</dbReference>
<dbReference type="InterPro" id="IPR011765">
    <property type="entry name" value="Pept_M16_N"/>
</dbReference>
<dbReference type="EMBL" id="FRBC01000011">
    <property type="protein sequence ID" value="SHK65210.1"/>
    <property type="molecule type" value="Genomic_DNA"/>
</dbReference>
<dbReference type="Pfam" id="PF08367">
    <property type="entry name" value="M16C_assoc"/>
    <property type="match status" value="1"/>
</dbReference>
<protein>
    <recommendedName>
        <fullName evidence="2">Peptidase M16C associated domain-containing protein</fullName>
    </recommendedName>
</protein>
<name>A0A1M6U7S6_SELRU</name>
<reference evidence="3 4" key="1">
    <citation type="submission" date="2016-11" db="EMBL/GenBank/DDBJ databases">
        <authorList>
            <person name="Jaros S."/>
            <person name="Januszkiewicz K."/>
            <person name="Wedrychowicz H."/>
        </authorList>
    </citation>
    <scope>NUCLEOTIDE SEQUENCE [LARGE SCALE GENOMIC DNA]</scope>
    <source>
        <strain evidence="3 4">HD4</strain>
    </source>
</reference>
<evidence type="ECO:0000259" key="2">
    <source>
        <dbReference type="SMART" id="SM01264"/>
    </source>
</evidence>
<dbReference type="RefSeq" id="WP_073089439.1">
    <property type="nucleotide sequence ID" value="NZ_FRBC01000011.1"/>
</dbReference>
<keyword evidence="1" id="KW-0175">Coiled coil</keyword>
<feature type="domain" description="Peptidase M16C associated" evidence="2">
    <location>
        <begin position="462"/>
        <end position="711"/>
    </location>
</feature>
<gene>
    <name evidence="3" type="ORF">SAMN05216582_11118</name>
</gene>
<dbReference type="InterPro" id="IPR013578">
    <property type="entry name" value="Peptidase_M16C_assoc"/>
</dbReference>
<accession>A0A1M6U7S6</accession>
<dbReference type="PANTHER" id="PTHR43016:SF13">
    <property type="entry name" value="PRESEQUENCE PROTEASE, MITOCHONDRIAL"/>
    <property type="match status" value="1"/>
</dbReference>